<comment type="caution">
    <text evidence="1">The sequence shown here is derived from an EMBL/GenBank/DDBJ whole genome shotgun (WGS) entry which is preliminary data.</text>
</comment>
<reference evidence="1 2" key="1">
    <citation type="submission" date="2019-06" db="EMBL/GenBank/DDBJ databases">
        <title>A novel bacterium of genus Marinomonas, isolated from coastal sand.</title>
        <authorList>
            <person name="Huang H."/>
            <person name="Mo K."/>
            <person name="Hu Y."/>
        </authorList>
    </citation>
    <scope>NUCLEOTIDE SEQUENCE [LARGE SCALE GENOMIC DNA]</scope>
    <source>
        <strain evidence="1 2">HB171799</strain>
    </source>
</reference>
<dbReference type="RefSeq" id="WP_140589079.1">
    <property type="nucleotide sequence ID" value="NZ_VFRR01000019.1"/>
</dbReference>
<dbReference type="Proteomes" id="UP000315901">
    <property type="component" value="Unassembled WGS sequence"/>
</dbReference>
<sequence>MLSVSELIKLVRTSPEKVNFRDVIATIDEHYNFTPTAFRNGDQHNGVGENNGSCKILSFAKLNELTVDETLNLFGDFYRMDVLQHPDNSDHQNIRQFMAHGWGGVDFTAAALTSK</sequence>
<protein>
    <submittedName>
        <fullName evidence="1">HopJ type III effector protein</fullName>
    </submittedName>
</protein>
<organism evidence="1 2">
    <name type="scientific">Maribrevibacterium harenarium</name>
    <dbReference type="NCBI Taxonomy" id="2589817"/>
    <lineage>
        <taxon>Bacteria</taxon>
        <taxon>Pseudomonadati</taxon>
        <taxon>Pseudomonadota</taxon>
        <taxon>Gammaproteobacteria</taxon>
        <taxon>Oceanospirillales</taxon>
        <taxon>Oceanospirillaceae</taxon>
        <taxon>Maribrevibacterium</taxon>
    </lineage>
</organism>
<dbReference type="InterPro" id="IPR014984">
    <property type="entry name" value="HopJ"/>
</dbReference>
<evidence type="ECO:0000313" key="1">
    <source>
        <dbReference type="EMBL" id="TPE50574.1"/>
    </source>
</evidence>
<keyword evidence="2" id="KW-1185">Reference proteome</keyword>
<dbReference type="OrthoDB" id="9790826at2"/>
<dbReference type="EMBL" id="VFRR01000019">
    <property type="protein sequence ID" value="TPE50574.1"/>
    <property type="molecule type" value="Genomic_DNA"/>
</dbReference>
<dbReference type="Pfam" id="PF08888">
    <property type="entry name" value="HopJ"/>
    <property type="match status" value="1"/>
</dbReference>
<proteinExistence type="predicted"/>
<accession>A0A501WR68</accession>
<name>A0A501WR68_9GAMM</name>
<dbReference type="InterPro" id="IPR038604">
    <property type="entry name" value="HopJ_sf"/>
</dbReference>
<evidence type="ECO:0000313" key="2">
    <source>
        <dbReference type="Proteomes" id="UP000315901"/>
    </source>
</evidence>
<dbReference type="AlphaFoldDB" id="A0A501WR68"/>
<dbReference type="Gene3D" id="3.20.160.10">
    <property type="entry name" value="vpa0580 domain like"/>
    <property type="match status" value="1"/>
</dbReference>
<gene>
    <name evidence="1" type="ORF">FJM67_10460</name>
</gene>